<keyword evidence="2" id="KW-1185">Reference proteome</keyword>
<reference evidence="1" key="1">
    <citation type="journal article" date="2022" name="Front. Genet.">
        <title>Chromosome-Scale Assembly of the Dendrobium nobile Genome Provides Insights Into the Molecular Mechanism of the Biosynthesis of the Medicinal Active Ingredient of Dendrobium.</title>
        <authorList>
            <person name="Xu Q."/>
            <person name="Niu S.-C."/>
            <person name="Li K.-L."/>
            <person name="Zheng P.-J."/>
            <person name="Zhang X.-J."/>
            <person name="Jia Y."/>
            <person name="Liu Y."/>
            <person name="Niu Y.-X."/>
            <person name="Yu L.-H."/>
            <person name="Chen D.-F."/>
            <person name="Zhang G.-Q."/>
        </authorList>
    </citation>
    <scope>NUCLEOTIDE SEQUENCE</scope>
    <source>
        <tissue evidence="1">Leaf</tissue>
    </source>
</reference>
<dbReference type="AlphaFoldDB" id="A0A8T3BG24"/>
<proteinExistence type="predicted"/>
<protein>
    <submittedName>
        <fullName evidence="1">Uncharacterized protein</fullName>
    </submittedName>
</protein>
<evidence type="ECO:0000313" key="1">
    <source>
        <dbReference type="EMBL" id="KAI0510921.1"/>
    </source>
</evidence>
<organism evidence="1 2">
    <name type="scientific">Dendrobium nobile</name>
    <name type="common">Orchid</name>
    <dbReference type="NCBI Taxonomy" id="94219"/>
    <lineage>
        <taxon>Eukaryota</taxon>
        <taxon>Viridiplantae</taxon>
        <taxon>Streptophyta</taxon>
        <taxon>Embryophyta</taxon>
        <taxon>Tracheophyta</taxon>
        <taxon>Spermatophyta</taxon>
        <taxon>Magnoliopsida</taxon>
        <taxon>Liliopsida</taxon>
        <taxon>Asparagales</taxon>
        <taxon>Orchidaceae</taxon>
        <taxon>Epidendroideae</taxon>
        <taxon>Malaxideae</taxon>
        <taxon>Dendrobiinae</taxon>
        <taxon>Dendrobium</taxon>
    </lineage>
</organism>
<dbReference type="Proteomes" id="UP000829196">
    <property type="component" value="Unassembled WGS sequence"/>
</dbReference>
<evidence type="ECO:0000313" key="2">
    <source>
        <dbReference type="Proteomes" id="UP000829196"/>
    </source>
</evidence>
<comment type="caution">
    <text evidence="1">The sequence shown here is derived from an EMBL/GenBank/DDBJ whole genome shotgun (WGS) entry which is preliminary data.</text>
</comment>
<dbReference type="EMBL" id="JAGYWB010000009">
    <property type="protein sequence ID" value="KAI0510921.1"/>
    <property type="molecule type" value="Genomic_DNA"/>
</dbReference>
<accession>A0A8T3BG24</accession>
<gene>
    <name evidence="1" type="ORF">KFK09_011532</name>
</gene>
<sequence length="54" mass="6495">MVEFYFVFIMRSKLLSREGKIENFGRVVKCMNFEKGKCVYILEKQSMYFGKQNV</sequence>
<name>A0A8T3BG24_DENNO</name>